<dbReference type="EMBL" id="JBFDAA010000019">
    <property type="protein sequence ID" value="KAL1115820.1"/>
    <property type="molecule type" value="Genomic_DNA"/>
</dbReference>
<dbReference type="PANTHER" id="PTHR33964:SF2">
    <property type="entry name" value="IP09356P"/>
    <property type="match status" value="1"/>
</dbReference>
<evidence type="ECO:0000313" key="1">
    <source>
        <dbReference type="EMBL" id="KAL1115820.1"/>
    </source>
</evidence>
<name>A0ABD0YKQ7_9HEMI</name>
<sequence length="120" mass="13685">MYTQCYRGISKDWDACASKFIALVREEMARKNVTIESRTVELCCAKHGFLRCVYLAGWLKCRKEEAIFISRMADTLSNIRVYSTRCASLDTNICTNSAKNTDPVSMPVVLSILIIWYILS</sequence>
<dbReference type="AlphaFoldDB" id="A0ABD0YKQ7"/>
<reference evidence="1 2" key="1">
    <citation type="submission" date="2024-07" db="EMBL/GenBank/DDBJ databases">
        <title>Chromosome-level genome assembly of the water stick insect Ranatra chinensis (Heteroptera: Nepidae).</title>
        <authorList>
            <person name="Liu X."/>
        </authorList>
    </citation>
    <scope>NUCLEOTIDE SEQUENCE [LARGE SCALE GENOMIC DNA]</scope>
    <source>
        <strain evidence="1">Cailab_2021Rc</strain>
        <tissue evidence="1">Muscle</tissue>
    </source>
</reference>
<comment type="caution">
    <text evidence="1">The sequence shown here is derived from an EMBL/GenBank/DDBJ whole genome shotgun (WGS) entry which is preliminary data.</text>
</comment>
<dbReference type="Proteomes" id="UP001558652">
    <property type="component" value="Unassembled WGS sequence"/>
</dbReference>
<dbReference type="PANTHER" id="PTHR33964">
    <property type="entry name" value="RE45066P-RELATED"/>
    <property type="match status" value="1"/>
</dbReference>
<evidence type="ECO:0000313" key="2">
    <source>
        <dbReference type="Proteomes" id="UP001558652"/>
    </source>
</evidence>
<organism evidence="1 2">
    <name type="scientific">Ranatra chinensis</name>
    <dbReference type="NCBI Taxonomy" id="642074"/>
    <lineage>
        <taxon>Eukaryota</taxon>
        <taxon>Metazoa</taxon>
        <taxon>Ecdysozoa</taxon>
        <taxon>Arthropoda</taxon>
        <taxon>Hexapoda</taxon>
        <taxon>Insecta</taxon>
        <taxon>Pterygota</taxon>
        <taxon>Neoptera</taxon>
        <taxon>Paraneoptera</taxon>
        <taxon>Hemiptera</taxon>
        <taxon>Heteroptera</taxon>
        <taxon>Panheteroptera</taxon>
        <taxon>Nepomorpha</taxon>
        <taxon>Nepidae</taxon>
        <taxon>Ranatrinae</taxon>
        <taxon>Ranatra</taxon>
    </lineage>
</organism>
<protein>
    <submittedName>
        <fullName evidence="1">Uncharacterized protein</fullName>
    </submittedName>
</protein>
<gene>
    <name evidence="1" type="ORF">AAG570_006110</name>
</gene>
<keyword evidence="2" id="KW-1185">Reference proteome</keyword>
<proteinExistence type="predicted"/>
<accession>A0ABD0YKQ7</accession>